<accession>Q5C0W8</accession>
<evidence type="ECO:0000313" key="1">
    <source>
        <dbReference type="EMBL" id="AAX26707.1"/>
    </source>
</evidence>
<sequence>MYQQSPLNPVTTALIYNRMVVGNTLLRSRLCWL</sequence>
<dbReference type="AlphaFoldDB" id="Q5C0W8"/>
<reference evidence="1" key="2">
    <citation type="journal article" date="2006" name="PLoS Pathog.">
        <title>New perspectives on host-parasite interplay by comparative transcriptomic and proteomic analyses of Schistosoma japonicum.</title>
        <authorList>
            <person name="Liu F."/>
            <person name="Lu J."/>
            <person name="Hu W."/>
            <person name="Wang S.Y."/>
            <person name="Cui S.J."/>
            <person name="Chi M."/>
            <person name="Yan Q."/>
            <person name="Wang X.R."/>
            <person name="Song H.D."/>
            <person name="Xu X.N."/>
            <person name="Wang J.J."/>
            <person name="Zhang X.L."/>
            <person name="Zhang X."/>
            <person name="Wang Z.Q."/>
            <person name="Xue C.L."/>
            <person name="Brindley P.J."/>
            <person name="McManus D.P."/>
            <person name="Yang P.Y."/>
            <person name="Feng Z."/>
            <person name="Chen Z."/>
            <person name="Han Z.G."/>
        </authorList>
    </citation>
    <scope>NUCLEOTIDE SEQUENCE</scope>
</reference>
<protein>
    <submittedName>
        <fullName evidence="1">Uncharacterized protein</fullName>
    </submittedName>
</protein>
<name>Q5C0W8_SCHJA</name>
<proteinExistence type="evidence at transcript level"/>
<dbReference type="EMBL" id="AY810818">
    <property type="protein sequence ID" value="AAX26707.1"/>
    <property type="molecule type" value="mRNA"/>
</dbReference>
<organism evidence="1">
    <name type="scientific">Schistosoma japonicum</name>
    <name type="common">Blood fluke</name>
    <dbReference type="NCBI Taxonomy" id="6182"/>
    <lineage>
        <taxon>Eukaryota</taxon>
        <taxon>Metazoa</taxon>
        <taxon>Spiralia</taxon>
        <taxon>Lophotrochozoa</taxon>
        <taxon>Platyhelminthes</taxon>
        <taxon>Trematoda</taxon>
        <taxon>Digenea</taxon>
        <taxon>Strigeidida</taxon>
        <taxon>Schistosomatoidea</taxon>
        <taxon>Schistosomatidae</taxon>
        <taxon>Schistosoma</taxon>
    </lineage>
</organism>
<reference evidence="1" key="1">
    <citation type="submission" date="2005-03" db="EMBL/GenBank/DDBJ databases">
        <authorList>
            <person name="Han Z."/>
        </authorList>
    </citation>
    <scope>NUCLEOTIDE SEQUENCE</scope>
</reference>